<dbReference type="AlphaFoldDB" id="Q1GYN5"/>
<feature type="domain" description="TonB-dependent receptor plug" evidence="17">
    <location>
        <begin position="64"/>
        <end position="167"/>
    </location>
</feature>
<keyword evidence="6 15" id="KW-0732">Signal</keyword>
<dbReference type="GO" id="GO:0038023">
    <property type="term" value="F:signaling receptor activity"/>
    <property type="evidence" value="ECO:0007669"/>
    <property type="project" value="InterPro"/>
</dbReference>
<feature type="domain" description="TonB-dependent receptor-like beta-barrel" evidence="16">
    <location>
        <begin position="238"/>
        <end position="681"/>
    </location>
</feature>
<evidence type="ECO:0000256" key="2">
    <source>
        <dbReference type="ARBA" id="ARBA00009810"/>
    </source>
</evidence>
<dbReference type="Proteomes" id="UP000002440">
    <property type="component" value="Chromosome"/>
</dbReference>
<dbReference type="PROSITE" id="PS52016">
    <property type="entry name" value="TONB_DEPENDENT_REC_3"/>
    <property type="match status" value="1"/>
</dbReference>
<dbReference type="PANTHER" id="PTHR32552">
    <property type="entry name" value="FERRICHROME IRON RECEPTOR-RELATED"/>
    <property type="match status" value="1"/>
</dbReference>
<dbReference type="eggNOG" id="COG4774">
    <property type="taxonomic scope" value="Bacteria"/>
</dbReference>
<reference evidence="18 19" key="1">
    <citation type="submission" date="2006-03" db="EMBL/GenBank/DDBJ databases">
        <title>Complete sequence of Methylobacillus flagellatus KT.</title>
        <authorList>
            <consortium name="US DOE Joint Genome Institute"/>
            <person name="Copeland A."/>
            <person name="Lucas S."/>
            <person name="Lapidus A."/>
            <person name="Barry K."/>
            <person name="Detter J.C."/>
            <person name="Glavina del Rio T."/>
            <person name="Hammon N."/>
            <person name="Israni S."/>
            <person name="Dalin E."/>
            <person name="Tice H."/>
            <person name="Pitluck S."/>
            <person name="Brettin T."/>
            <person name="Bruce D."/>
            <person name="Han C."/>
            <person name="Tapia R."/>
            <person name="Saunders E."/>
            <person name="Gilna P."/>
            <person name="Schmutz J."/>
            <person name="Larimer F."/>
            <person name="Land M."/>
            <person name="Kyrpides N."/>
            <person name="Anderson I."/>
            <person name="Richardson P."/>
        </authorList>
    </citation>
    <scope>NUCLEOTIDE SEQUENCE [LARGE SCALE GENOMIC DNA]</scope>
    <source>
        <strain evidence="19">KT / ATCC 51484 / DSM 6875</strain>
    </source>
</reference>
<keyword evidence="7" id="KW-0406">Ion transport</keyword>
<dbReference type="HOGENOM" id="CLU_008287_9_4_4"/>
<name>Q1GYN5_METFK</name>
<keyword evidence="9 12" id="KW-0472">Membrane</keyword>
<evidence type="ECO:0000256" key="4">
    <source>
        <dbReference type="ARBA" id="ARBA00022452"/>
    </source>
</evidence>
<dbReference type="OrthoDB" id="127311at2"/>
<dbReference type="Pfam" id="PF07715">
    <property type="entry name" value="Plug"/>
    <property type="match status" value="1"/>
</dbReference>
<dbReference type="InterPro" id="IPR000531">
    <property type="entry name" value="Beta-barrel_TonB"/>
</dbReference>
<evidence type="ECO:0000259" key="16">
    <source>
        <dbReference type="Pfam" id="PF00593"/>
    </source>
</evidence>
<evidence type="ECO:0000256" key="5">
    <source>
        <dbReference type="ARBA" id="ARBA00022692"/>
    </source>
</evidence>
<evidence type="ECO:0000256" key="14">
    <source>
        <dbReference type="SAM" id="MobiDB-lite"/>
    </source>
</evidence>
<evidence type="ECO:0000256" key="6">
    <source>
        <dbReference type="ARBA" id="ARBA00022729"/>
    </source>
</evidence>
<protein>
    <submittedName>
        <fullName evidence="18">TonB-dependent siderophore receptor</fullName>
    </submittedName>
</protein>
<evidence type="ECO:0000313" key="19">
    <source>
        <dbReference type="Proteomes" id="UP000002440"/>
    </source>
</evidence>
<dbReference type="InterPro" id="IPR039426">
    <property type="entry name" value="TonB-dep_rcpt-like"/>
</dbReference>
<evidence type="ECO:0000256" key="13">
    <source>
        <dbReference type="RuleBase" id="RU003357"/>
    </source>
</evidence>
<accession>Q1GYN5</accession>
<dbReference type="Pfam" id="PF00593">
    <property type="entry name" value="TonB_dep_Rec_b-barrel"/>
    <property type="match status" value="1"/>
</dbReference>
<dbReference type="SUPFAM" id="SSF56935">
    <property type="entry name" value="Porins"/>
    <property type="match status" value="1"/>
</dbReference>
<keyword evidence="3 12" id="KW-0813">Transport</keyword>
<evidence type="ECO:0000256" key="3">
    <source>
        <dbReference type="ARBA" id="ARBA00022448"/>
    </source>
</evidence>
<comment type="similarity">
    <text evidence="2 12 13">Belongs to the TonB-dependent receptor family.</text>
</comment>
<dbReference type="CDD" id="cd01347">
    <property type="entry name" value="ligand_gated_channel"/>
    <property type="match status" value="1"/>
</dbReference>
<keyword evidence="5 12" id="KW-0812">Transmembrane</keyword>
<evidence type="ECO:0000256" key="8">
    <source>
        <dbReference type="ARBA" id="ARBA00023077"/>
    </source>
</evidence>
<evidence type="ECO:0000256" key="1">
    <source>
        <dbReference type="ARBA" id="ARBA00004571"/>
    </source>
</evidence>
<evidence type="ECO:0000256" key="10">
    <source>
        <dbReference type="ARBA" id="ARBA00023170"/>
    </source>
</evidence>
<organism evidence="18 19">
    <name type="scientific">Methylobacillus flagellatus (strain ATCC 51484 / DSM 6875 / VKM B-1610 / KT)</name>
    <dbReference type="NCBI Taxonomy" id="265072"/>
    <lineage>
        <taxon>Bacteria</taxon>
        <taxon>Pseudomonadati</taxon>
        <taxon>Pseudomonadota</taxon>
        <taxon>Betaproteobacteria</taxon>
        <taxon>Nitrosomonadales</taxon>
        <taxon>Methylophilaceae</taxon>
        <taxon>Methylobacillus</taxon>
    </lineage>
</organism>
<keyword evidence="8 13" id="KW-0798">TonB box</keyword>
<dbReference type="FunFam" id="2.170.130.10:FF:000001">
    <property type="entry name" value="Catecholate siderophore TonB-dependent receptor"/>
    <property type="match status" value="1"/>
</dbReference>
<dbReference type="Gene3D" id="2.170.130.10">
    <property type="entry name" value="TonB-dependent receptor, plug domain"/>
    <property type="match status" value="1"/>
</dbReference>
<dbReference type="RefSeq" id="WP_011480605.1">
    <property type="nucleotide sequence ID" value="NC_007947.1"/>
</dbReference>
<evidence type="ECO:0000256" key="9">
    <source>
        <dbReference type="ARBA" id="ARBA00023136"/>
    </source>
</evidence>
<dbReference type="EMBL" id="CP000284">
    <property type="protein sequence ID" value="ABE50652.1"/>
    <property type="molecule type" value="Genomic_DNA"/>
</dbReference>
<feature type="signal peptide" evidence="15">
    <location>
        <begin position="1"/>
        <end position="23"/>
    </location>
</feature>
<keyword evidence="19" id="KW-1185">Reference proteome</keyword>
<feature type="chain" id="PRO_5004189777" evidence="15">
    <location>
        <begin position="24"/>
        <end position="712"/>
    </location>
</feature>
<dbReference type="FunFam" id="2.40.170.20:FF:000005">
    <property type="entry name" value="TonB-dependent siderophore receptor"/>
    <property type="match status" value="1"/>
</dbReference>
<dbReference type="GO" id="GO:0015891">
    <property type="term" value="P:siderophore transport"/>
    <property type="evidence" value="ECO:0007669"/>
    <property type="project" value="InterPro"/>
</dbReference>
<dbReference type="NCBIfam" id="TIGR01783">
    <property type="entry name" value="TonB-siderophor"/>
    <property type="match status" value="1"/>
</dbReference>
<sequence length="712" mass="78711">MTHPIHARRLLPALLAIACNSHAGMTDEPAQLEELTVKVPGTRGKASGYYQKDAGGATRTDTPLQETSQSVKIISRQVLDDMRATRLDDTFDLVSGVSRQNSFGGLWDNFAIRGFAGHENTGPAMLRNGFAGNRGFNPPRDTANTERVEFLKGPTAALYGNSEPGGTLNVVTKKPQFKSSNTAEVYAGSYDTYRTSFDATGPVADNLAYRMIVAAEDKGSFRDHMDSERLLVSPSFTWLIGPSTTINYELEYLKHRTPFDRGIALRDRDGNRLHNVKHSRFLGEPRTGDTTMEAYTHQLSLEHEFSQYCRGRIGLAYKENKTDGDAVEPLSPLSAVAPNGNINRRLRGRAFDSDDLMLQTDLNGKFNTGSLSHDLLLGMEAYRFNQQQTQFGSSATAINIYSPAYGAVLAPMTRLSDFKEEQTDMAVFAQDQVSLTEKWKLMAGVRFDSFRQQIDTLTNNTQVRQDHFVTSPRVGLTYVLNPEVSLYTSFSRSFRPNAGTDAAGNGFDPERSRAFEVGMKYQSANQLLGGNIALFDITKQNVLTADPASNYLFSIAAGEVKSRGLELDLNGQLAEHLRVIASYAYTDAYLGKDIALGAASSIPSGARLSNIPRHSANALIMHERTLANGGKLGLGGGFSYVGKRADSPEDMFELPSYVTVRLMTYWQFNEKLRLSFDVTNLFDREYYASSYNSNWTMPGAPRMMTLGLQARF</sequence>
<proteinExistence type="inferred from homology"/>
<evidence type="ECO:0000256" key="11">
    <source>
        <dbReference type="ARBA" id="ARBA00023237"/>
    </source>
</evidence>
<evidence type="ECO:0000256" key="7">
    <source>
        <dbReference type="ARBA" id="ARBA00023065"/>
    </source>
</evidence>
<dbReference type="InterPro" id="IPR036942">
    <property type="entry name" value="Beta-barrel_TonB_sf"/>
</dbReference>
<evidence type="ECO:0000256" key="15">
    <source>
        <dbReference type="SAM" id="SignalP"/>
    </source>
</evidence>
<dbReference type="InterPro" id="IPR010105">
    <property type="entry name" value="TonB_sidphr_rcpt"/>
</dbReference>
<evidence type="ECO:0000313" key="18">
    <source>
        <dbReference type="EMBL" id="ABE50652.1"/>
    </source>
</evidence>
<evidence type="ECO:0000259" key="17">
    <source>
        <dbReference type="Pfam" id="PF07715"/>
    </source>
</evidence>
<dbReference type="Gene3D" id="2.40.170.20">
    <property type="entry name" value="TonB-dependent receptor, beta-barrel domain"/>
    <property type="match status" value="1"/>
</dbReference>
<feature type="region of interest" description="Disordered" evidence="14">
    <location>
        <begin position="46"/>
        <end position="66"/>
    </location>
</feature>
<dbReference type="GO" id="GO:0015344">
    <property type="term" value="F:siderophore uptake transmembrane transporter activity"/>
    <property type="evidence" value="ECO:0007669"/>
    <property type="project" value="TreeGrafter"/>
</dbReference>
<keyword evidence="10 18" id="KW-0675">Receptor</keyword>
<dbReference type="PANTHER" id="PTHR32552:SF90">
    <property type="entry name" value="METAL-PSEUDOPALINE RECEPTOR CNTO"/>
    <property type="match status" value="1"/>
</dbReference>
<dbReference type="InterPro" id="IPR012910">
    <property type="entry name" value="Plug_dom"/>
</dbReference>
<keyword evidence="11 12" id="KW-0998">Cell outer membrane</keyword>
<gene>
    <name evidence="18" type="ordered locus">Mfla_2387</name>
</gene>
<dbReference type="GO" id="GO:0009279">
    <property type="term" value="C:cell outer membrane"/>
    <property type="evidence" value="ECO:0007669"/>
    <property type="project" value="UniProtKB-SubCell"/>
</dbReference>
<keyword evidence="4 12" id="KW-1134">Transmembrane beta strand</keyword>
<evidence type="ECO:0000256" key="12">
    <source>
        <dbReference type="PROSITE-ProRule" id="PRU01360"/>
    </source>
</evidence>
<comment type="subcellular location">
    <subcellularLocation>
        <location evidence="1 12">Cell outer membrane</location>
        <topology evidence="1 12">Multi-pass membrane protein</topology>
    </subcellularLocation>
</comment>
<dbReference type="InterPro" id="IPR037066">
    <property type="entry name" value="Plug_dom_sf"/>
</dbReference>
<dbReference type="KEGG" id="mfa:Mfla_2387"/>
<dbReference type="STRING" id="265072.Mfla_2387"/>